<feature type="compositionally biased region" description="Basic and acidic residues" evidence="1">
    <location>
        <begin position="717"/>
        <end position="726"/>
    </location>
</feature>
<dbReference type="Gene3D" id="1.20.900.10">
    <property type="entry name" value="Dbl homology (DH) domain"/>
    <property type="match status" value="1"/>
</dbReference>
<evidence type="ECO:0000259" key="2">
    <source>
        <dbReference type="PROSITE" id="PS50010"/>
    </source>
</evidence>
<feature type="compositionally biased region" description="Basic and acidic residues" evidence="1">
    <location>
        <begin position="741"/>
        <end position="758"/>
    </location>
</feature>
<dbReference type="PANTHER" id="PTHR12673">
    <property type="entry name" value="FACIOGENITAL DYSPLASIA PROTEIN"/>
    <property type="match status" value="1"/>
</dbReference>
<evidence type="ECO:0000313" key="4">
    <source>
        <dbReference type="Proteomes" id="UP000249829"/>
    </source>
</evidence>
<dbReference type="InterPro" id="IPR051092">
    <property type="entry name" value="FYVE_RhoGEF_PH"/>
</dbReference>
<dbReference type="GO" id="GO:0035556">
    <property type="term" value="P:intracellular signal transduction"/>
    <property type="evidence" value="ECO:0007669"/>
    <property type="project" value="InterPro"/>
</dbReference>
<dbReference type="InterPro" id="IPR035899">
    <property type="entry name" value="DBL_dom_sf"/>
</dbReference>
<dbReference type="PROSITE" id="PS00741">
    <property type="entry name" value="DH_1"/>
    <property type="match status" value="1"/>
</dbReference>
<evidence type="ECO:0000313" key="3">
    <source>
        <dbReference type="EMBL" id="PYI21431.1"/>
    </source>
</evidence>
<accession>A0A2V5HCM1</accession>
<sequence>MEESKDIAETPVLVLETSGHEKRPNNGNAVSASSDPVTAFKRWVNSLRSRRGFPPVDPQRYVEGWMEIPQADPYIGSEMPLTHEAQEKKWESWSNHSSHLETVKTTTISVASQSVVRSRGTTQSTTNRSIRSDLRESLESIRPALSSSIDEDAQNRAIKRRRVLRELISTECDYVFGLKALADALFIFSVRPEIYYNVQQLRDIHEDFLAQLRKLTPISNLAGAEFDSLVPQPAHKHFSAFESGFRALHSRSLRSRSFKASVNSRLRALAAETKEALEVAQAVGRLSRNFMIYKLFCSSYGLLTFDVELLRSSVPNWRIFDLGIEALSKSVASIDRQAHEEHRSMILDDLLIKPVQRLCKYPLLLEELLRWTHIQDDPSAHDGIRQILETVRQVVQEVNQINNNPINRDLVFKTRELQNMLDFSEGNKTLDLYKQLGPLILCGVLHVTYSSPTESAAAGFMVCVLFSSHILFASMNDDNRRLQALMCLHIPDLKIDTLHNGEGICCECVFSWKLVFNISGKRYELVLSASSASEEKKWTTETLKCAATSTKVQRDIIERSRRYAFVSLDLVPLDSTVLPLSRRPSMQTLGAPRPPLEYPVVVIKRTHCPYLLEEHNPADGDTERSQELPDEFVTTVVAKRQDRIRLERVISAVYTRNALPYPGMTLAMGDLLFRPGSIMRRNLNRKQILRRRASFVNVKATRAAAASAKREIRPLDSDYRRLEKGDGGLGLEKPKSNGPALDDRRSPCVPRDGKETVKRVKTFKMKGTPKSTPSPETPLTKKKDTCQEPPENSATKPSTIRRMLNSMSTRKPKRNGRMRVGSGAS</sequence>
<keyword evidence="4" id="KW-1185">Reference proteome</keyword>
<feature type="domain" description="DH" evidence="2">
    <location>
        <begin position="159"/>
        <end position="401"/>
    </location>
</feature>
<dbReference type="EMBL" id="KZ825117">
    <property type="protein sequence ID" value="PYI21431.1"/>
    <property type="molecule type" value="Genomic_DNA"/>
</dbReference>
<dbReference type="PANTHER" id="PTHR12673:SF159">
    <property type="entry name" value="LD03170P"/>
    <property type="match status" value="1"/>
</dbReference>
<dbReference type="Proteomes" id="UP000249829">
    <property type="component" value="Unassembled WGS sequence"/>
</dbReference>
<reference evidence="3 4" key="1">
    <citation type="submission" date="2018-02" db="EMBL/GenBank/DDBJ databases">
        <title>The genomes of Aspergillus section Nigri reveals drivers in fungal speciation.</title>
        <authorList>
            <consortium name="DOE Joint Genome Institute"/>
            <person name="Vesth T.C."/>
            <person name="Nybo J."/>
            <person name="Theobald S."/>
            <person name="Brandl J."/>
            <person name="Frisvad J.C."/>
            <person name="Nielsen K.F."/>
            <person name="Lyhne E.K."/>
            <person name="Kogle M.E."/>
            <person name="Kuo A."/>
            <person name="Riley R."/>
            <person name="Clum A."/>
            <person name="Nolan M."/>
            <person name="Lipzen A."/>
            <person name="Salamov A."/>
            <person name="Henrissat B."/>
            <person name="Wiebenga A."/>
            <person name="De vries R.P."/>
            <person name="Grigoriev I.V."/>
            <person name="Mortensen U.H."/>
            <person name="Andersen M.R."/>
            <person name="Baker S.E."/>
        </authorList>
    </citation>
    <scope>NUCLEOTIDE SEQUENCE [LARGE SCALE GENOMIC DNA]</scope>
    <source>
        <strain evidence="3 4">CBS 115571</strain>
    </source>
</reference>
<protein>
    <submittedName>
        <fullName evidence="3">Rho guanyl nucleotide exchange factor</fullName>
    </submittedName>
</protein>
<dbReference type="SUPFAM" id="SSF48065">
    <property type="entry name" value="DBL homology domain (DH-domain)"/>
    <property type="match status" value="1"/>
</dbReference>
<organism evidence="3 4">
    <name type="scientific">Aspergillus violaceofuscus (strain CBS 115571)</name>
    <dbReference type="NCBI Taxonomy" id="1450538"/>
    <lineage>
        <taxon>Eukaryota</taxon>
        <taxon>Fungi</taxon>
        <taxon>Dikarya</taxon>
        <taxon>Ascomycota</taxon>
        <taxon>Pezizomycotina</taxon>
        <taxon>Eurotiomycetes</taxon>
        <taxon>Eurotiomycetidae</taxon>
        <taxon>Eurotiales</taxon>
        <taxon>Aspergillaceae</taxon>
        <taxon>Aspergillus</taxon>
    </lineage>
</organism>
<dbReference type="SMART" id="SM00325">
    <property type="entry name" value="RhoGEF"/>
    <property type="match status" value="1"/>
</dbReference>
<evidence type="ECO:0000256" key="1">
    <source>
        <dbReference type="SAM" id="MobiDB-lite"/>
    </source>
</evidence>
<dbReference type="AlphaFoldDB" id="A0A2V5HCM1"/>
<dbReference type="InterPro" id="IPR001331">
    <property type="entry name" value="GDS_CDC24_CS"/>
</dbReference>
<dbReference type="GO" id="GO:0005737">
    <property type="term" value="C:cytoplasm"/>
    <property type="evidence" value="ECO:0007669"/>
    <property type="project" value="TreeGrafter"/>
</dbReference>
<feature type="region of interest" description="Disordered" evidence="1">
    <location>
        <begin position="717"/>
        <end position="825"/>
    </location>
</feature>
<dbReference type="STRING" id="1450538.A0A2V5HCM1"/>
<dbReference type="PROSITE" id="PS50010">
    <property type="entry name" value="DH_2"/>
    <property type="match status" value="1"/>
</dbReference>
<dbReference type="Pfam" id="PF00621">
    <property type="entry name" value="RhoGEF"/>
    <property type="match status" value="1"/>
</dbReference>
<dbReference type="GO" id="GO:0005085">
    <property type="term" value="F:guanyl-nucleotide exchange factor activity"/>
    <property type="evidence" value="ECO:0007669"/>
    <property type="project" value="InterPro"/>
</dbReference>
<name>A0A2V5HCM1_ASPV1</name>
<proteinExistence type="predicted"/>
<dbReference type="SUPFAM" id="SSF50729">
    <property type="entry name" value="PH domain-like"/>
    <property type="match status" value="1"/>
</dbReference>
<gene>
    <name evidence="3" type="ORF">BO99DRAFT_380515</name>
</gene>
<dbReference type="OMA" id="WTHIQDD"/>
<dbReference type="InterPro" id="IPR000219">
    <property type="entry name" value="DH_dom"/>
</dbReference>